<dbReference type="GO" id="GO:0016020">
    <property type="term" value="C:membrane"/>
    <property type="evidence" value="ECO:0007669"/>
    <property type="project" value="UniProtKB-SubCell"/>
</dbReference>
<dbReference type="CDD" id="cd00130">
    <property type="entry name" value="PAS"/>
    <property type="match status" value="1"/>
</dbReference>
<keyword evidence="8" id="KW-0418">Kinase</keyword>
<dbReference type="Proteomes" id="UP000277579">
    <property type="component" value="Unassembled WGS sequence"/>
</dbReference>
<dbReference type="SMART" id="SM00387">
    <property type="entry name" value="HATPase_c"/>
    <property type="match status" value="1"/>
</dbReference>
<dbReference type="OrthoDB" id="9811889at2"/>
<keyword evidence="11" id="KW-0902">Two-component regulatory system</keyword>
<dbReference type="AlphaFoldDB" id="A0A495M341"/>
<keyword evidence="6" id="KW-0812">Transmembrane</keyword>
<dbReference type="InterPro" id="IPR029016">
    <property type="entry name" value="GAF-like_dom_sf"/>
</dbReference>
<dbReference type="PROSITE" id="PS50112">
    <property type="entry name" value="PAS"/>
    <property type="match status" value="1"/>
</dbReference>
<dbReference type="EMBL" id="RBLC01000005">
    <property type="protein sequence ID" value="RKS19023.1"/>
    <property type="molecule type" value="Genomic_DNA"/>
</dbReference>
<dbReference type="Pfam" id="PF13185">
    <property type="entry name" value="GAF_2"/>
    <property type="match status" value="1"/>
</dbReference>
<dbReference type="Gene3D" id="3.30.565.10">
    <property type="entry name" value="Histidine kinase-like ATPase, C-terminal domain"/>
    <property type="match status" value="1"/>
</dbReference>
<evidence type="ECO:0000256" key="5">
    <source>
        <dbReference type="ARBA" id="ARBA00022679"/>
    </source>
</evidence>
<dbReference type="InterPro" id="IPR036890">
    <property type="entry name" value="HATPase_C_sf"/>
</dbReference>
<protein>
    <recommendedName>
        <fullName evidence="3">histidine kinase</fullName>
        <ecNumber evidence="3">2.7.13.3</ecNumber>
    </recommendedName>
</protein>
<proteinExistence type="predicted"/>
<evidence type="ECO:0000256" key="8">
    <source>
        <dbReference type="ARBA" id="ARBA00022777"/>
    </source>
</evidence>
<accession>A0A495M341</accession>
<dbReference type="RefSeq" id="WP_121377263.1">
    <property type="nucleotide sequence ID" value="NZ_RBLC01000005.1"/>
</dbReference>
<dbReference type="GO" id="GO:0030295">
    <property type="term" value="F:protein kinase activator activity"/>
    <property type="evidence" value="ECO:0007669"/>
    <property type="project" value="TreeGrafter"/>
</dbReference>
<dbReference type="CDD" id="cd00075">
    <property type="entry name" value="HATPase"/>
    <property type="match status" value="1"/>
</dbReference>
<evidence type="ECO:0000256" key="12">
    <source>
        <dbReference type="ARBA" id="ARBA00023136"/>
    </source>
</evidence>
<dbReference type="GO" id="GO:0000156">
    <property type="term" value="F:phosphorelay response regulator activity"/>
    <property type="evidence" value="ECO:0007669"/>
    <property type="project" value="TreeGrafter"/>
</dbReference>
<dbReference type="PANTHER" id="PTHR42878">
    <property type="entry name" value="TWO-COMPONENT HISTIDINE KINASE"/>
    <property type="match status" value="1"/>
</dbReference>
<dbReference type="NCBIfam" id="TIGR00229">
    <property type="entry name" value="sensory_box"/>
    <property type="match status" value="1"/>
</dbReference>
<evidence type="ECO:0000256" key="6">
    <source>
        <dbReference type="ARBA" id="ARBA00022692"/>
    </source>
</evidence>
<dbReference type="InterPro" id="IPR013655">
    <property type="entry name" value="PAS_fold_3"/>
</dbReference>
<dbReference type="Pfam" id="PF02518">
    <property type="entry name" value="HATPase_c"/>
    <property type="match status" value="1"/>
</dbReference>
<keyword evidence="12" id="KW-0472">Membrane</keyword>
<evidence type="ECO:0000259" key="14">
    <source>
        <dbReference type="PROSITE" id="PS50112"/>
    </source>
</evidence>
<dbReference type="PROSITE" id="PS50109">
    <property type="entry name" value="HIS_KIN"/>
    <property type="match status" value="1"/>
</dbReference>
<evidence type="ECO:0000256" key="11">
    <source>
        <dbReference type="ARBA" id="ARBA00023012"/>
    </source>
</evidence>
<keyword evidence="7" id="KW-0547">Nucleotide-binding</keyword>
<keyword evidence="16" id="KW-1185">Reference proteome</keyword>
<evidence type="ECO:0000256" key="10">
    <source>
        <dbReference type="ARBA" id="ARBA00022989"/>
    </source>
</evidence>
<dbReference type="InterPro" id="IPR036097">
    <property type="entry name" value="HisK_dim/P_sf"/>
</dbReference>
<keyword evidence="4" id="KW-0597">Phosphoprotein</keyword>
<evidence type="ECO:0000256" key="2">
    <source>
        <dbReference type="ARBA" id="ARBA00004141"/>
    </source>
</evidence>
<comment type="catalytic activity">
    <reaction evidence="1">
        <text>ATP + protein L-histidine = ADP + protein N-phospho-L-histidine.</text>
        <dbReference type="EC" id="2.7.13.3"/>
    </reaction>
</comment>
<dbReference type="Gene3D" id="3.30.450.20">
    <property type="entry name" value="PAS domain"/>
    <property type="match status" value="3"/>
</dbReference>
<dbReference type="EC" id="2.7.13.3" evidence="3"/>
<dbReference type="Pfam" id="PF08447">
    <property type="entry name" value="PAS_3"/>
    <property type="match status" value="1"/>
</dbReference>
<dbReference type="SMART" id="SM00388">
    <property type="entry name" value="HisKA"/>
    <property type="match status" value="1"/>
</dbReference>
<evidence type="ECO:0000256" key="3">
    <source>
        <dbReference type="ARBA" id="ARBA00012438"/>
    </source>
</evidence>
<evidence type="ECO:0000256" key="7">
    <source>
        <dbReference type="ARBA" id="ARBA00022741"/>
    </source>
</evidence>
<organism evidence="15 16">
    <name type="scientific">Flavobacterium endophyticum</name>
    <dbReference type="NCBI Taxonomy" id="1540163"/>
    <lineage>
        <taxon>Bacteria</taxon>
        <taxon>Pseudomonadati</taxon>
        <taxon>Bacteroidota</taxon>
        <taxon>Flavobacteriia</taxon>
        <taxon>Flavobacteriales</taxon>
        <taxon>Flavobacteriaceae</taxon>
        <taxon>Flavobacterium</taxon>
    </lineage>
</organism>
<feature type="domain" description="PAS" evidence="14">
    <location>
        <begin position="306"/>
        <end position="376"/>
    </location>
</feature>
<dbReference type="Gene3D" id="3.30.450.40">
    <property type="match status" value="1"/>
</dbReference>
<dbReference type="InterPro" id="IPR000014">
    <property type="entry name" value="PAS"/>
</dbReference>
<dbReference type="InterPro" id="IPR004358">
    <property type="entry name" value="Sig_transdc_His_kin-like_C"/>
</dbReference>
<dbReference type="InterPro" id="IPR003661">
    <property type="entry name" value="HisK_dim/P_dom"/>
</dbReference>
<dbReference type="InterPro" id="IPR003594">
    <property type="entry name" value="HATPase_dom"/>
</dbReference>
<dbReference type="SUPFAM" id="SSF55785">
    <property type="entry name" value="PYP-like sensor domain (PAS domain)"/>
    <property type="match status" value="3"/>
</dbReference>
<comment type="caution">
    <text evidence="15">The sequence shown here is derived from an EMBL/GenBank/DDBJ whole genome shotgun (WGS) entry which is preliminary data.</text>
</comment>
<dbReference type="PANTHER" id="PTHR42878:SF7">
    <property type="entry name" value="SENSOR HISTIDINE KINASE GLRK"/>
    <property type="match status" value="1"/>
</dbReference>
<sequence length="788" mass="90637">MEQYTNNISRRQIRHTLDSLMEGIQVIDFNWRYLYVNTVMAQAIGPEDNFRILTMMDKYPGIENTDIFKVLQDCMINRTPDRLEIEFVYLDHSVRWFDVSIIAVEEGICIMSLDITAHKLAEEKSEKAARLYAFISQVNQHIVRVKDEAALFHNSCHIAVEFGKFKIAWIGLFNHSEKNISIVDHSGIPDENLSIFTNLPYLLDDSQHIVLRTGTHYICNDIETAPCLPAWKSFAKEMAIESYVVLPVKKLGIIIGTFNLYSTIPNFFNSDELRLLTEMMDDISFALDAFEKAKRHDIAEELIIKNEKRFRALIEKSTDIKTLSTIEGKIIYASPSIKKILGYTSKEFISLPFLAIFHPEDTKAIINLRERLLKSRGKSFSKQLRLLHKNGHWIWCDGTITNMLHEEGIGALVSNFSDISEKKSAAGQREFDRNNLHALINNTNDLMWSVDTNYNLITSNQPFDNLVRQASGKQAVKETSTLHLEGFPEEQLRRFKKFYDRALKGETFTEIEYDSSPVEIWSEFSFYPIRKNKEIIGTACYSHDITNRMIAELKLERQNRELTKTNHELDRFVYSVSHDLRSPLTSILGLISFIEEDSMEKETLEHIKLIRNNIERLDGSIKNILSYSQNNRSGLEIQRIDVKKTIAQVIDLLRNGKNSRDIDFQVEIQQEIDFYSDFRRFTIILENLISNAIKHHSDASSERFIKVSCCSSENTLELIVEDNGIGIADDNHEKIFEMFFRISGNTDGSGIGLYILKEAVEKLQGSVKLISKEGIGTTFIVTLKNLTP</sequence>
<dbReference type="InterPro" id="IPR013656">
    <property type="entry name" value="PAS_4"/>
</dbReference>
<dbReference type="InterPro" id="IPR005467">
    <property type="entry name" value="His_kinase_dom"/>
</dbReference>
<comment type="subcellular location">
    <subcellularLocation>
        <location evidence="2">Membrane</location>
        <topology evidence="2">Multi-pass membrane protein</topology>
    </subcellularLocation>
</comment>
<dbReference type="Pfam" id="PF08448">
    <property type="entry name" value="PAS_4"/>
    <property type="match status" value="1"/>
</dbReference>
<dbReference type="SUPFAM" id="SSF47384">
    <property type="entry name" value="Homodimeric domain of signal transducing histidine kinase"/>
    <property type="match status" value="1"/>
</dbReference>
<feature type="domain" description="Histidine kinase" evidence="13">
    <location>
        <begin position="575"/>
        <end position="787"/>
    </location>
</feature>
<gene>
    <name evidence="15" type="ORF">CLV94_2974</name>
</gene>
<keyword evidence="9" id="KW-0067">ATP-binding</keyword>
<dbReference type="InterPro" id="IPR050351">
    <property type="entry name" value="BphY/WalK/GraS-like"/>
</dbReference>
<dbReference type="CDD" id="cd00082">
    <property type="entry name" value="HisKA"/>
    <property type="match status" value="1"/>
</dbReference>
<evidence type="ECO:0000256" key="4">
    <source>
        <dbReference type="ARBA" id="ARBA00022553"/>
    </source>
</evidence>
<keyword evidence="10" id="KW-1133">Transmembrane helix</keyword>
<dbReference type="SMART" id="SM00091">
    <property type="entry name" value="PAS"/>
    <property type="match status" value="3"/>
</dbReference>
<evidence type="ECO:0000259" key="13">
    <source>
        <dbReference type="PROSITE" id="PS50109"/>
    </source>
</evidence>
<evidence type="ECO:0000313" key="15">
    <source>
        <dbReference type="EMBL" id="RKS19023.1"/>
    </source>
</evidence>
<evidence type="ECO:0000313" key="16">
    <source>
        <dbReference type="Proteomes" id="UP000277579"/>
    </source>
</evidence>
<dbReference type="SUPFAM" id="SSF55781">
    <property type="entry name" value="GAF domain-like"/>
    <property type="match status" value="1"/>
</dbReference>
<name>A0A495M341_9FLAO</name>
<dbReference type="InterPro" id="IPR035965">
    <property type="entry name" value="PAS-like_dom_sf"/>
</dbReference>
<dbReference type="InterPro" id="IPR003018">
    <property type="entry name" value="GAF"/>
</dbReference>
<dbReference type="GO" id="GO:0000155">
    <property type="term" value="F:phosphorelay sensor kinase activity"/>
    <property type="evidence" value="ECO:0007669"/>
    <property type="project" value="InterPro"/>
</dbReference>
<dbReference type="GO" id="GO:0005524">
    <property type="term" value="F:ATP binding"/>
    <property type="evidence" value="ECO:0007669"/>
    <property type="project" value="UniProtKB-KW"/>
</dbReference>
<dbReference type="Pfam" id="PF00512">
    <property type="entry name" value="HisKA"/>
    <property type="match status" value="1"/>
</dbReference>
<keyword evidence="5" id="KW-0808">Transferase</keyword>
<evidence type="ECO:0000256" key="9">
    <source>
        <dbReference type="ARBA" id="ARBA00022840"/>
    </source>
</evidence>
<reference evidence="15 16" key="1">
    <citation type="submission" date="2018-10" db="EMBL/GenBank/DDBJ databases">
        <title>Genomic Encyclopedia of Archaeal and Bacterial Type Strains, Phase II (KMG-II): from individual species to whole genera.</title>
        <authorList>
            <person name="Goeker M."/>
        </authorList>
    </citation>
    <scope>NUCLEOTIDE SEQUENCE [LARGE SCALE GENOMIC DNA]</scope>
    <source>
        <strain evidence="15 16">DSM 29537</strain>
    </source>
</reference>
<dbReference type="GO" id="GO:0007234">
    <property type="term" value="P:osmosensory signaling via phosphorelay pathway"/>
    <property type="evidence" value="ECO:0007669"/>
    <property type="project" value="TreeGrafter"/>
</dbReference>
<dbReference type="SUPFAM" id="SSF55874">
    <property type="entry name" value="ATPase domain of HSP90 chaperone/DNA topoisomerase II/histidine kinase"/>
    <property type="match status" value="1"/>
</dbReference>
<evidence type="ECO:0000256" key="1">
    <source>
        <dbReference type="ARBA" id="ARBA00000085"/>
    </source>
</evidence>
<dbReference type="PRINTS" id="PR00344">
    <property type="entry name" value="BCTRLSENSOR"/>
</dbReference>
<dbReference type="Gene3D" id="1.10.287.130">
    <property type="match status" value="1"/>
</dbReference>